<comment type="caution">
    <text evidence="2">The sequence shown here is derived from an EMBL/GenBank/DDBJ whole genome shotgun (WGS) entry which is preliminary data.</text>
</comment>
<organism evidence="2 3">
    <name type="scientific">Rhypophila decipiens</name>
    <dbReference type="NCBI Taxonomy" id="261697"/>
    <lineage>
        <taxon>Eukaryota</taxon>
        <taxon>Fungi</taxon>
        <taxon>Dikarya</taxon>
        <taxon>Ascomycota</taxon>
        <taxon>Pezizomycotina</taxon>
        <taxon>Sordariomycetes</taxon>
        <taxon>Sordariomycetidae</taxon>
        <taxon>Sordariales</taxon>
        <taxon>Naviculisporaceae</taxon>
        <taxon>Rhypophila</taxon>
    </lineage>
</organism>
<dbReference type="AlphaFoldDB" id="A0AAN6YCG1"/>
<accession>A0AAN6YCG1</accession>
<dbReference type="InterPro" id="IPR021047">
    <property type="entry name" value="Mannosyltransferase_CMT1"/>
</dbReference>
<proteinExistence type="predicted"/>
<sequence>MIFWPPLSRASKRRLVRWLPTALIAWSFIDALRTSDVHNIINTNSGRYAAACSLELDFSKPPRYYDTFALSDAEGHETAT</sequence>
<gene>
    <name evidence="2" type="ORF">QBC37DRAFT_370686</name>
</gene>
<dbReference type="Pfam" id="PF11735">
    <property type="entry name" value="CAP59_mtransfer"/>
    <property type="match status" value="1"/>
</dbReference>
<evidence type="ECO:0000313" key="2">
    <source>
        <dbReference type="EMBL" id="KAK4216799.1"/>
    </source>
</evidence>
<name>A0AAN6YCG1_9PEZI</name>
<dbReference type="EMBL" id="MU858065">
    <property type="protein sequence ID" value="KAK4216799.1"/>
    <property type="molecule type" value="Genomic_DNA"/>
</dbReference>
<evidence type="ECO:0000313" key="3">
    <source>
        <dbReference type="Proteomes" id="UP001301769"/>
    </source>
</evidence>
<feature type="signal peptide" evidence="1">
    <location>
        <begin position="1"/>
        <end position="31"/>
    </location>
</feature>
<reference evidence="2" key="1">
    <citation type="journal article" date="2023" name="Mol. Phylogenet. Evol.">
        <title>Genome-scale phylogeny and comparative genomics of the fungal order Sordariales.</title>
        <authorList>
            <person name="Hensen N."/>
            <person name="Bonometti L."/>
            <person name="Westerberg I."/>
            <person name="Brannstrom I.O."/>
            <person name="Guillou S."/>
            <person name="Cros-Aarteil S."/>
            <person name="Calhoun S."/>
            <person name="Haridas S."/>
            <person name="Kuo A."/>
            <person name="Mondo S."/>
            <person name="Pangilinan J."/>
            <person name="Riley R."/>
            <person name="LaButti K."/>
            <person name="Andreopoulos B."/>
            <person name="Lipzen A."/>
            <person name="Chen C."/>
            <person name="Yan M."/>
            <person name="Daum C."/>
            <person name="Ng V."/>
            <person name="Clum A."/>
            <person name="Steindorff A."/>
            <person name="Ohm R.A."/>
            <person name="Martin F."/>
            <person name="Silar P."/>
            <person name="Natvig D.O."/>
            <person name="Lalanne C."/>
            <person name="Gautier V."/>
            <person name="Ament-Velasquez S.L."/>
            <person name="Kruys A."/>
            <person name="Hutchinson M.I."/>
            <person name="Powell A.J."/>
            <person name="Barry K."/>
            <person name="Miller A.N."/>
            <person name="Grigoriev I.V."/>
            <person name="Debuchy R."/>
            <person name="Gladieux P."/>
            <person name="Hiltunen Thoren M."/>
            <person name="Johannesson H."/>
        </authorList>
    </citation>
    <scope>NUCLEOTIDE SEQUENCE</scope>
    <source>
        <strain evidence="2">PSN293</strain>
    </source>
</reference>
<evidence type="ECO:0000256" key="1">
    <source>
        <dbReference type="SAM" id="SignalP"/>
    </source>
</evidence>
<reference evidence="2" key="2">
    <citation type="submission" date="2023-05" db="EMBL/GenBank/DDBJ databases">
        <authorList>
            <consortium name="Lawrence Berkeley National Laboratory"/>
            <person name="Steindorff A."/>
            <person name="Hensen N."/>
            <person name="Bonometti L."/>
            <person name="Westerberg I."/>
            <person name="Brannstrom I.O."/>
            <person name="Guillou S."/>
            <person name="Cros-Aarteil S."/>
            <person name="Calhoun S."/>
            <person name="Haridas S."/>
            <person name="Kuo A."/>
            <person name="Mondo S."/>
            <person name="Pangilinan J."/>
            <person name="Riley R."/>
            <person name="Labutti K."/>
            <person name="Andreopoulos B."/>
            <person name="Lipzen A."/>
            <person name="Chen C."/>
            <person name="Yanf M."/>
            <person name="Daum C."/>
            <person name="Ng V."/>
            <person name="Clum A."/>
            <person name="Ohm R."/>
            <person name="Martin F."/>
            <person name="Silar P."/>
            <person name="Natvig D."/>
            <person name="Lalanne C."/>
            <person name="Gautier V."/>
            <person name="Ament-Velasquez S.L."/>
            <person name="Kruys A."/>
            <person name="Hutchinson M.I."/>
            <person name="Powell A.J."/>
            <person name="Barry K."/>
            <person name="Miller A.N."/>
            <person name="Grigoriev I.V."/>
            <person name="Debuchy R."/>
            <person name="Gladieux P."/>
            <person name="Thoren M.H."/>
            <person name="Johannesson H."/>
        </authorList>
    </citation>
    <scope>NUCLEOTIDE SEQUENCE</scope>
    <source>
        <strain evidence="2">PSN293</strain>
    </source>
</reference>
<keyword evidence="3" id="KW-1185">Reference proteome</keyword>
<dbReference type="Proteomes" id="UP001301769">
    <property type="component" value="Unassembled WGS sequence"/>
</dbReference>
<protein>
    <submittedName>
        <fullName evidence="2">Uncharacterized protein</fullName>
    </submittedName>
</protein>
<feature type="chain" id="PRO_5042849886" evidence="1">
    <location>
        <begin position="32"/>
        <end position="80"/>
    </location>
</feature>
<keyword evidence="1" id="KW-0732">Signal</keyword>